<comment type="caution">
    <text evidence="1">The sequence shown here is derived from an EMBL/GenBank/DDBJ whole genome shotgun (WGS) entry which is preliminary data.</text>
</comment>
<gene>
    <name evidence="1" type="ORF">GALL_535390</name>
</gene>
<reference evidence="1" key="1">
    <citation type="submission" date="2016-10" db="EMBL/GenBank/DDBJ databases">
        <title>Sequence of Gallionella enrichment culture.</title>
        <authorList>
            <person name="Poehlein A."/>
            <person name="Muehling M."/>
            <person name="Daniel R."/>
        </authorList>
    </citation>
    <scope>NUCLEOTIDE SEQUENCE</scope>
</reference>
<dbReference type="EMBL" id="MLJW01007743">
    <property type="protein sequence ID" value="OIQ64909.1"/>
    <property type="molecule type" value="Genomic_DNA"/>
</dbReference>
<protein>
    <submittedName>
        <fullName evidence="1">Uncharacterized protein</fullName>
    </submittedName>
</protein>
<dbReference type="AlphaFoldDB" id="A0A1J5PMW3"/>
<proteinExistence type="predicted"/>
<accession>A0A1J5PMW3</accession>
<name>A0A1J5PMW3_9ZZZZ</name>
<organism evidence="1">
    <name type="scientific">mine drainage metagenome</name>
    <dbReference type="NCBI Taxonomy" id="410659"/>
    <lineage>
        <taxon>unclassified sequences</taxon>
        <taxon>metagenomes</taxon>
        <taxon>ecological metagenomes</taxon>
    </lineage>
</organism>
<evidence type="ECO:0000313" key="1">
    <source>
        <dbReference type="EMBL" id="OIQ64909.1"/>
    </source>
</evidence>
<sequence length="75" mass="8674">MHYPLDADFIVAYRGEIGSYNSLHYPLDADFIVAYRGEIGSYNAKKSPHKGAPFRRSRFARLVRKYLSYDLAELD</sequence>